<dbReference type="RefSeq" id="WP_183204550.1">
    <property type="nucleotide sequence ID" value="NZ_BAAAER010000009.1"/>
</dbReference>
<evidence type="ECO:0000313" key="3">
    <source>
        <dbReference type="Proteomes" id="UP000529946"/>
    </source>
</evidence>
<keyword evidence="1" id="KW-0812">Transmembrane</keyword>
<dbReference type="AlphaFoldDB" id="A0A7W6JE48"/>
<keyword evidence="3" id="KW-1185">Reference proteome</keyword>
<keyword evidence="1" id="KW-1133">Transmembrane helix</keyword>
<proteinExistence type="predicted"/>
<protein>
    <submittedName>
        <fullName evidence="2">Uncharacterized protein</fullName>
    </submittedName>
</protein>
<feature type="transmembrane region" description="Helical" evidence="1">
    <location>
        <begin position="103"/>
        <end position="123"/>
    </location>
</feature>
<sequence>MIDSTLSPAGFAATALVAILAFLKGDEPERIGAGACLLALFTTLLLRGGPPAQLVMDLILLAIFAGLAWKSRRTWLLWACGLQAVIVMGRTFTVLGPQPPQDALNLAVWGVVLTLVVATVLAWRDRRAAGPGRSD</sequence>
<name>A0A7W6JE48_9CAUL</name>
<comment type="caution">
    <text evidence="2">The sequence shown here is derived from an EMBL/GenBank/DDBJ whole genome shotgun (WGS) entry which is preliminary data.</text>
</comment>
<dbReference type="EMBL" id="JACIDM010000002">
    <property type="protein sequence ID" value="MBB4083459.1"/>
    <property type="molecule type" value="Genomic_DNA"/>
</dbReference>
<feature type="transmembrane region" description="Helical" evidence="1">
    <location>
        <begin position="76"/>
        <end position="97"/>
    </location>
</feature>
<dbReference type="Proteomes" id="UP000529946">
    <property type="component" value="Unassembled WGS sequence"/>
</dbReference>
<feature type="transmembrane region" description="Helical" evidence="1">
    <location>
        <begin position="6"/>
        <end position="23"/>
    </location>
</feature>
<feature type="transmembrane region" description="Helical" evidence="1">
    <location>
        <begin position="52"/>
        <end position="69"/>
    </location>
</feature>
<feature type="transmembrane region" description="Helical" evidence="1">
    <location>
        <begin position="30"/>
        <end position="46"/>
    </location>
</feature>
<evidence type="ECO:0000256" key="1">
    <source>
        <dbReference type="SAM" id="Phobius"/>
    </source>
</evidence>
<evidence type="ECO:0000313" key="2">
    <source>
        <dbReference type="EMBL" id="MBB4083459.1"/>
    </source>
</evidence>
<gene>
    <name evidence="2" type="ORF">GGR12_002325</name>
</gene>
<organism evidence="2 3">
    <name type="scientific">Brevundimonas lenta</name>
    <dbReference type="NCBI Taxonomy" id="424796"/>
    <lineage>
        <taxon>Bacteria</taxon>
        <taxon>Pseudomonadati</taxon>
        <taxon>Pseudomonadota</taxon>
        <taxon>Alphaproteobacteria</taxon>
        <taxon>Caulobacterales</taxon>
        <taxon>Caulobacteraceae</taxon>
        <taxon>Brevundimonas</taxon>
    </lineage>
</organism>
<accession>A0A7W6JE48</accession>
<reference evidence="2 3" key="1">
    <citation type="submission" date="2020-08" db="EMBL/GenBank/DDBJ databases">
        <title>Genomic Encyclopedia of Type Strains, Phase IV (KMG-IV): sequencing the most valuable type-strain genomes for metagenomic binning, comparative biology and taxonomic classification.</title>
        <authorList>
            <person name="Goeker M."/>
        </authorList>
    </citation>
    <scope>NUCLEOTIDE SEQUENCE [LARGE SCALE GENOMIC DNA]</scope>
    <source>
        <strain evidence="2 3">DSM 23960</strain>
    </source>
</reference>
<keyword evidence="1" id="KW-0472">Membrane</keyword>